<name>A0ABW5MEG5_9SPHI</name>
<dbReference type="RefSeq" id="WP_379074898.1">
    <property type="nucleotide sequence ID" value="NZ_JBHULL010000003.1"/>
</dbReference>
<keyword evidence="2" id="KW-1185">Reference proteome</keyword>
<evidence type="ECO:0000313" key="2">
    <source>
        <dbReference type="Proteomes" id="UP001597461"/>
    </source>
</evidence>
<sequence>MKKKIFGGKSVIAFADPRFVNHNYKSAEDLEQEANALSNFHGGGIGYVGQGDQFLDFAGSGVSLASAARNAKPFVITFTNANAAAREVLLCPGLIRNATGLMATGAFNDTSGAAGLSGQSGSPGSIEWFNAFIEKFPSVVSGIKIATQNLAQMDQVMTLVKESPFQSHSSKVITPGIYASEGNFNTAILTIPEPFYLTNEHKVKYVILGNTTVAITLMIGVSLNISKALRTKVETAKTNIENAGGAAVVSKFIG</sequence>
<gene>
    <name evidence="1" type="ORF">ACFSR6_03335</name>
</gene>
<evidence type="ECO:0000313" key="1">
    <source>
        <dbReference type="EMBL" id="MFD2581507.1"/>
    </source>
</evidence>
<dbReference type="Proteomes" id="UP001597461">
    <property type="component" value="Unassembled WGS sequence"/>
</dbReference>
<organism evidence="1 2">
    <name type="scientific">Pedobacter vanadiisoli</name>
    <dbReference type="NCBI Taxonomy" id="1761975"/>
    <lineage>
        <taxon>Bacteria</taxon>
        <taxon>Pseudomonadati</taxon>
        <taxon>Bacteroidota</taxon>
        <taxon>Sphingobacteriia</taxon>
        <taxon>Sphingobacteriales</taxon>
        <taxon>Sphingobacteriaceae</taxon>
        <taxon>Pedobacter</taxon>
    </lineage>
</organism>
<accession>A0ABW5MEG5</accession>
<dbReference type="EMBL" id="JBHULL010000003">
    <property type="protein sequence ID" value="MFD2581507.1"/>
    <property type="molecule type" value="Genomic_DNA"/>
</dbReference>
<proteinExistence type="predicted"/>
<protein>
    <submittedName>
        <fullName evidence="1">Uncharacterized protein</fullName>
    </submittedName>
</protein>
<reference evidence="2" key="1">
    <citation type="journal article" date="2019" name="Int. J. Syst. Evol. Microbiol.">
        <title>The Global Catalogue of Microorganisms (GCM) 10K type strain sequencing project: providing services to taxonomists for standard genome sequencing and annotation.</title>
        <authorList>
            <consortium name="The Broad Institute Genomics Platform"/>
            <consortium name="The Broad Institute Genome Sequencing Center for Infectious Disease"/>
            <person name="Wu L."/>
            <person name="Ma J."/>
        </authorList>
    </citation>
    <scope>NUCLEOTIDE SEQUENCE [LARGE SCALE GENOMIC DNA]</scope>
    <source>
        <strain evidence="2">KCTC 42866</strain>
    </source>
</reference>
<comment type="caution">
    <text evidence="1">The sequence shown here is derived from an EMBL/GenBank/DDBJ whole genome shotgun (WGS) entry which is preliminary data.</text>
</comment>